<keyword evidence="6" id="KW-1003">Cell membrane</keyword>
<evidence type="ECO:0000256" key="6">
    <source>
        <dbReference type="RuleBase" id="RU363076"/>
    </source>
</evidence>
<dbReference type="EMBL" id="JACSQD010000001">
    <property type="protein sequence ID" value="MBD7994100.1"/>
    <property type="molecule type" value="Genomic_DNA"/>
</dbReference>
<dbReference type="Proteomes" id="UP000609874">
    <property type="component" value="Unassembled WGS sequence"/>
</dbReference>
<protein>
    <recommendedName>
        <fullName evidence="6">SURF1-like protein</fullName>
    </recommendedName>
</protein>
<keyword evidence="3" id="KW-0812">Transmembrane</keyword>
<evidence type="ECO:0000256" key="5">
    <source>
        <dbReference type="ARBA" id="ARBA00023136"/>
    </source>
</evidence>
<keyword evidence="9" id="KW-1185">Reference proteome</keyword>
<feature type="compositionally biased region" description="Acidic residues" evidence="7">
    <location>
        <begin position="245"/>
        <end position="260"/>
    </location>
</feature>
<keyword evidence="5" id="KW-0472">Membrane</keyword>
<comment type="similarity">
    <text evidence="2 6">Belongs to the SURF1 family.</text>
</comment>
<evidence type="ECO:0000256" key="3">
    <source>
        <dbReference type="ARBA" id="ARBA00022692"/>
    </source>
</evidence>
<accession>A0ABR8UNG9</accession>
<proteinExistence type="inferred from homology"/>
<keyword evidence="4" id="KW-1133">Transmembrane helix</keyword>
<evidence type="ECO:0000313" key="9">
    <source>
        <dbReference type="Proteomes" id="UP000609874"/>
    </source>
</evidence>
<organism evidence="8 9">
    <name type="scientific">Arthrobacter gallicola</name>
    <dbReference type="NCBI Taxonomy" id="2762225"/>
    <lineage>
        <taxon>Bacteria</taxon>
        <taxon>Bacillati</taxon>
        <taxon>Actinomycetota</taxon>
        <taxon>Actinomycetes</taxon>
        <taxon>Micrococcales</taxon>
        <taxon>Micrococcaceae</taxon>
        <taxon>Arthrobacter</taxon>
    </lineage>
</organism>
<comment type="subcellular location">
    <subcellularLocation>
        <location evidence="6">Cell membrane</location>
        <topology evidence="6">Multi-pass membrane protein</topology>
    </subcellularLocation>
    <subcellularLocation>
        <location evidence="1">Membrane</location>
    </subcellularLocation>
</comment>
<dbReference type="Pfam" id="PF02104">
    <property type="entry name" value="SURF1"/>
    <property type="match status" value="1"/>
</dbReference>
<reference evidence="8 9" key="1">
    <citation type="submission" date="2020-08" db="EMBL/GenBank/DDBJ databases">
        <title>A Genomic Blueprint of the Chicken Gut Microbiome.</title>
        <authorList>
            <person name="Gilroy R."/>
            <person name="Ravi A."/>
            <person name="Getino M."/>
            <person name="Pursley I."/>
            <person name="Horton D.L."/>
            <person name="Alikhan N.-F."/>
            <person name="Baker D."/>
            <person name="Gharbi K."/>
            <person name="Hall N."/>
            <person name="Watson M."/>
            <person name="Adriaenssens E.M."/>
            <person name="Foster-Nyarko E."/>
            <person name="Jarju S."/>
            <person name="Secka A."/>
            <person name="Antonio M."/>
            <person name="Oren A."/>
            <person name="Chaudhuri R."/>
            <person name="La Ragione R.M."/>
            <person name="Hildebrand F."/>
            <person name="Pallen M.J."/>
        </authorList>
    </citation>
    <scope>NUCLEOTIDE SEQUENCE [LARGE SCALE GENOMIC DNA]</scope>
    <source>
        <strain evidence="8 9">Sa2CUA1</strain>
    </source>
</reference>
<evidence type="ECO:0000256" key="7">
    <source>
        <dbReference type="SAM" id="MobiDB-lite"/>
    </source>
</evidence>
<comment type="caution">
    <text evidence="8">The sequence shown here is derived from an EMBL/GenBank/DDBJ whole genome shotgun (WGS) entry which is preliminary data.</text>
</comment>
<evidence type="ECO:0000313" key="8">
    <source>
        <dbReference type="EMBL" id="MBD7994100.1"/>
    </source>
</evidence>
<dbReference type="RefSeq" id="WP_191806483.1">
    <property type="nucleotide sequence ID" value="NZ_JACSQD010000001.1"/>
</dbReference>
<dbReference type="CDD" id="cd06662">
    <property type="entry name" value="SURF1"/>
    <property type="match status" value="1"/>
</dbReference>
<evidence type="ECO:0000256" key="2">
    <source>
        <dbReference type="ARBA" id="ARBA00007165"/>
    </source>
</evidence>
<dbReference type="InterPro" id="IPR002994">
    <property type="entry name" value="Surf1/Shy1"/>
</dbReference>
<dbReference type="PANTHER" id="PTHR23427:SF2">
    <property type="entry name" value="SURFEIT LOCUS PROTEIN 1"/>
    <property type="match status" value="1"/>
</dbReference>
<feature type="region of interest" description="Disordered" evidence="7">
    <location>
        <begin position="189"/>
        <end position="209"/>
    </location>
</feature>
<name>A0ABR8UNG9_9MICC</name>
<feature type="region of interest" description="Disordered" evidence="7">
    <location>
        <begin position="244"/>
        <end position="297"/>
    </location>
</feature>
<dbReference type="PROSITE" id="PS50895">
    <property type="entry name" value="SURF1"/>
    <property type="match status" value="1"/>
</dbReference>
<evidence type="ECO:0000256" key="4">
    <source>
        <dbReference type="ARBA" id="ARBA00022989"/>
    </source>
</evidence>
<dbReference type="InterPro" id="IPR045214">
    <property type="entry name" value="Surf1/Surf4"/>
</dbReference>
<gene>
    <name evidence="8" type="ORF">H9639_02145</name>
</gene>
<dbReference type="PANTHER" id="PTHR23427">
    <property type="entry name" value="SURFEIT LOCUS PROTEIN"/>
    <property type="match status" value="1"/>
</dbReference>
<feature type="compositionally biased region" description="Basic residues" evidence="7">
    <location>
        <begin position="269"/>
        <end position="281"/>
    </location>
</feature>
<sequence>MYKFLLSSRWLGWFALVCALAAVCAYLGTWQLERRDAIREDIGWVEANYSAEPVPFEEAAGYFQEFDPSAEWLPVELTGSYDTANQRIVRNRPLNGRPGYEVLVPLKLQDGTAVVINRGWLPIGDNEAGWPDEVPEAPAGEVTVTARLKPAEPALLRGAPEGQLASIDLTEYERQTGYPLQTAAYGLMDTEDPEPQTRPQAAPKPSVDEGPHLSYAMQWYAFGLLFFVGLGYAARQEAWNRIESGEDEDWDDEEDWDDDGEPVHSAARVPRRTRPVRKRRNPTGEEEEDAILDAQGF</sequence>
<evidence type="ECO:0000256" key="1">
    <source>
        <dbReference type="ARBA" id="ARBA00004370"/>
    </source>
</evidence>